<dbReference type="SUPFAM" id="SSF54909">
    <property type="entry name" value="Dimeric alpha+beta barrel"/>
    <property type="match status" value="1"/>
</dbReference>
<keyword evidence="3" id="KW-1185">Reference proteome</keyword>
<evidence type="ECO:0000313" key="3">
    <source>
        <dbReference type="Proteomes" id="UP000598997"/>
    </source>
</evidence>
<comment type="caution">
    <text evidence="2">The sequence shown here is derived from an EMBL/GenBank/DDBJ whole genome shotgun (WGS) entry which is preliminary data.</text>
</comment>
<name>A0A916YEJ5_9SPHN</name>
<reference evidence="2 3" key="1">
    <citation type="journal article" date="2014" name="Int. J. Syst. Evol. Microbiol.">
        <title>Complete genome sequence of Corynebacterium casei LMG S-19264T (=DSM 44701T), isolated from a smear-ripened cheese.</title>
        <authorList>
            <consortium name="US DOE Joint Genome Institute (JGI-PGF)"/>
            <person name="Walter F."/>
            <person name="Albersmeier A."/>
            <person name="Kalinowski J."/>
            <person name="Ruckert C."/>
        </authorList>
    </citation>
    <scope>NUCLEOTIDE SEQUENCE [LARGE SCALE GENOMIC DNA]</scope>
    <source>
        <strain evidence="2 3">CGMCC 1.15358</strain>
    </source>
</reference>
<sequence>MPLKKSNGSGEMQVIVAGWIRMEGEAAPTLLSAQGHIDAALAEKGCIAYEWAVYPGKTDTIFVFEQWETIDDLIAHLNAEPYFAMGGHLENAGIAGAEVLCHSVNKSQNIYGNDGLIAEEIFGIRTR</sequence>
<evidence type="ECO:0000313" key="2">
    <source>
        <dbReference type="EMBL" id="GGD41705.1"/>
    </source>
</evidence>
<gene>
    <name evidence="2" type="ORF">GCM10010989_14640</name>
</gene>
<dbReference type="InterPro" id="IPR011008">
    <property type="entry name" value="Dimeric_a/b-barrel"/>
</dbReference>
<dbReference type="Gene3D" id="3.30.70.100">
    <property type="match status" value="1"/>
</dbReference>
<dbReference type="Pfam" id="PF03992">
    <property type="entry name" value="ABM"/>
    <property type="match status" value="1"/>
</dbReference>
<accession>A0A916YEJ5</accession>
<organism evidence="2 3">
    <name type="scientific">Croceicoccus pelagius</name>
    <dbReference type="NCBI Taxonomy" id="1703341"/>
    <lineage>
        <taxon>Bacteria</taxon>
        <taxon>Pseudomonadati</taxon>
        <taxon>Pseudomonadota</taxon>
        <taxon>Alphaproteobacteria</taxon>
        <taxon>Sphingomonadales</taxon>
        <taxon>Erythrobacteraceae</taxon>
        <taxon>Croceicoccus</taxon>
    </lineage>
</organism>
<dbReference type="AlphaFoldDB" id="A0A916YEJ5"/>
<protein>
    <recommendedName>
        <fullName evidence="1">ABM domain-containing protein</fullName>
    </recommendedName>
</protein>
<proteinExistence type="predicted"/>
<dbReference type="EMBL" id="BMIO01000004">
    <property type="protein sequence ID" value="GGD41705.1"/>
    <property type="molecule type" value="Genomic_DNA"/>
</dbReference>
<dbReference type="InterPro" id="IPR007138">
    <property type="entry name" value="ABM_dom"/>
</dbReference>
<dbReference type="Proteomes" id="UP000598997">
    <property type="component" value="Unassembled WGS sequence"/>
</dbReference>
<evidence type="ECO:0000259" key="1">
    <source>
        <dbReference type="Pfam" id="PF03992"/>
    </source>
</evidence>
<feature type="domain" description="ABM" evidence="1">
    <location>
        <begin position="22"/>
        <end position="82"/>
    </location>
</feature>